<organism evidence="6 7">
    <name type="scientific">Funneliformis geosporum</name>
    <dbReference type="NCBI Taxonomy" id="1117311"/>
    <lineage>
        <taxon>Eukaryota</taxon>
        <taxon>Fungi</taxon>
        <taxon>Fungi incertae sedis</taxon>
        <taxon>Mucoromycota</taxon>
        <taxon>Glomeromycotina</taxon>
        <taxon>Glomeromycetes</taxon>
        <taxon>Glomerales</taxon>
        <taxon>Glomeraceae</taxon>
        <taxon>Funneliformis</taxon>
    </lineage>
</organism>
<dbReference type="OrthoDB" id="3257538at2759"/>
<evidence type="ECO:0000313" key="6">
    <source>
        <dbReference type="EMBL" id="CAI2169215.1"/>
    </source>
</evidence>
<dbReference type="EMBL" id="CAMKVN010000560">
    <property type="protein sequence ID" value="CAI2169215.1"/>
    <property type="molecule type" value="Genomic_DNA"/>
</dbReference>
<dbReference type="PROSITE" id="PS50865">
    <property type="entry name" value="ZF_MYND_2"/>
    <property type="match status" value="1"/>
</dbReference>
<proteinExistence type="predicted"/>
<protein>
    <submittedName>
        <fullName evidence="6">7237_t:CDS:1</fullName>
    </submittedName>
</protein>
<keyword evidence="2 4" id="KW-0863">Zinc-finger</keyword>
<evidence type="ECO:0000313" key="7">
    <source>
        <dbReference type="Proteomes" id="UP001153678"/>
    </source>
</evidence>
<evidence type="ECO:0000256" key="4">
    <source>
        <dbReference type="PROSITE-ProRule" id="PRU00134"/>
    </source>
</evidence>
<evidence type="ECO:0000259" key="5">
    <source>
        <dbReference type="PROSITE" id="PS50865"/>
    </source>
</evidence>
<dbReference type="PROSITE" id="PS01360">
    <property type="entry name" value="ZF_MYND_1"/>
    <property type="match status" value="1"/>
</dbReference>
<keyword evidence="3" id="KW-0862">Zinc</keyword>
<dbReference type="Pfam" id="PF01753">
    <property type="entry name" value="zf-MYND"/>
    <property type="match status" value="1"/>
</dbReference>
<dbReference type="InterPro" id="IPR002893">
    <property type="entry name" value="Znf_MYND"/>
</dbReference>
<keyword evidence="1" id="KW-0479">Metal-binding</keyword>
<evidence type="ECO:0000256" key="1">
    <source>
        <dbReference type="ARBA" id="ARBA00022723"/>
    </source>
</evidence>
<dbReference type="Gene3D" id="6.10.140.2220">
    <property type="match status" value="1"/>
</dbReference>
<dbReference type="GO" id="GO:0008270">
    <property type="term" value="F:zinc ion binding"/>
    <property type="evidence" value="ECO:0007669"/>
    <property type="project" value="UniProtKB-KW"/>
</dbReference>
<name>A0A9W4SGZ5_9GLOM</name>
<comment type="caution">
    <text evidence="6">The sequence shown here is derived from an EMBL/GenBank/DDBJ whole genome shotgun (WGS) entry which is preliminary data.</text>
</comment>
<feature type="domain" description="MYND-type" evidence="5">
    <location>
        <begin position="99"/>
        <end position="139"/>
    </location>
</feature>
<reference evidence="6" key="1">
    <citation type="submission" date="2022-08" db="EMBL/GenBank/DDBJ databases">
        <authorList>
            <person name="Kallberg Y."/>
            <person name="Tangrot J."/>
            <person name="Rosling A."/>
        </authorList>
    </citation>
    <scope>NUCLEOTIDE SEQUENCE</scope>
    <source>
        <strain evidence="6">Wild A</strain>
    </source>
</reference>
<dbReference type="SUPFAM" id="SSF144232">
    <property type="entry name" value="HIT/MYND zinc finger-like"/>
    <property type="match status" value="1"/>
</dbReference>
<dbReference type="AlphaFoldDB" id="A0A9W4SGZ5"/>
<keyword evidence="7" id="KW-1185">Reference proteome</keyword>
<sequence length="141" mass="16421">MVKNCICCGESYTKFPNESSRREFQEITGICACCWEITMLEPDAVEEKIEHANKVLLFYNRKFIMNKHRPHAWQCLKCEQHIKGEQIQSPHICVVKRICKLCTKPSDSGGGICQKCKSAFYCSKECQKEDWPRHKKEDCVN</sequence>
<accession>A0A9W4SGZ5</accession>
<evidence type="ECO:0000256" key="3">
    <source>
        <dbReference type="ARBA" id="ARBA00022833"/>
    </source>
</evidence>
<evidence type="ECO:0000256" key="2">
    <source>
        <dbReference type="ARBA" id="ARBA00022771"/>
    </source>
</evidence>
<dbReference type="Proteomes" id="UP001153678">
    <property type="component" value="Unassembled WGS sequence"/>
</dbReference>
<gene>
    <name evidence="6" type="ORF">FWILDA_LOCUS3968</name>
</gene>